<dbReference type="InterPro" id="IPR038765">
    <property type="entry name" value="Papain-like_cys_pep_sf"/>
</dbReference>
<dbReference type="GO" id="GO:0016579">
    <property type="term" value="P:protein deubiquitination"/>
    <property type="evidence" value="ECO:0007669"/>
    <property type="project" value="InterPro"/>
</dbReference>
<feature type="region of interest" description="Disordered" evidence="8">
    <location>
        <begin position="492"/>
        <end position="540"/>
    </location>
</feature>
<evidence type="ECO:0000313" key="11">
    <source>
        <dbReference type="EMBL" id="WPK23450.1"/>
    </source>
</evidence>
<dbReference type="InterPro" id="IPR018200">
    <property type="entry name" value="USP_CS"/>
</dbReference>
<feature type="transmembrane region" description="Helical" evidence="9">
    <location>
        <begin position="43"/>
        <end position="65"/>
    </location>
</feature>
<keyword evidence="5 7" id="KW-0378">Hydrolase</keyword>
<evidence type="ECO:0000256" key="1">
    <source>
        <dbReference type="ARBA" id="ARBA00000707"/>
    </source>
</evidence>
<feature type="domain" description="USP" evidence="10">
    <location>
        <begin position="106"/>
        <end position="616"/>
    </location>
</feature>
<evidence type="ECO:0000256" key="7">
    <source>
        <dbReference type="RuleBase" id="RU366025"/>
    </source>
</evidence>
<dbReference type="InterPro" id="IPR050164">
    <property type="entry name" value="Peptidase_C19"/>
</dbReference>
<feature type="compositionally biased region" description="Low complexity" evidence="8">
    <location>
        <begin position="230"/>
        <end position="246"/>
    </location>
</feature>
<evidence type="ECO:0000256" key="3">
    <source>
        <dbReference type="ARBA" id="ARBA00022670"/>
    </source>
</evidence>
<dbReference type="AlphaFoldDB" id="A0AAX4H4N7"/>
<keyword evidence="12" id="KW-1185">Reference proteome</keyword>
<dbReference type="KEGG" id="asau:88171759"/>
<dbReference type="PROSITE" id="PS50235">
    <property type="entry name" value="USP_3"/>
    <property type="match status" value="1"/>
</dbReference>
<evidence type="ECO:0000256" key="9">
    <source>
        <dbReference type="SAM" id="Phobius"/>
    </source>
</evidence>
<reference evidence="11 12" key="1">
    <citation type="submission" date="2023-10" db="EMBL/GenBank/DDBJ databases">
        <title>Draft Genome Sequence of Candida saopaulonensis from a very Premature Infant with Sepsis.</title>
        <authorList>
            <person name="Ning Y."/>
            <person name="Dai R."/>
            <person name="Xiao M."/>
            <person name="Xu Y."/>
            <person name="Yan Q."/>
            <person name="Zhang L."/>
        </authorList>
    </citation>
    <scope>NUCLEOTIDE SEQUENCE [LARGE SCALE GENOMIC DNA]</scope>
    <source>
        <strain evidence="11 12">19XY460</strain>
    </source>
</reference>
<dbReference type="GO" id="GO:0005829">
    <property type="term" value="C:cytosol"/>
    <property type="evidence" value="ECO:0007669"/>
    <property type="project" value="TreeGrafter"/>
</dbReference>
<sequence length="675" mass="75643">MYGGTLSFLLPSLVFFFLFHLSGLLDPYVQLPHVVALPESSLSVRITAVLVVGALSLTFLAPDVFNGRRLLHYMTHPRHILSGGRFAKSALSREARIARRNGGEVGGLSNEGNTCFMNSVIQALALSHELLQFMNSHIYEVVSAPDGSTVQTNTLKRNMLFTVALKQLLDELNGAYGLRGKEFSTRYLMKKMSDGPKQNFFMGYNQEDAQEFYQLVMRKVEKELKKSTESETSGSESAPSSPSTFSLNDTEKSSSDKYVNIDSVPGYITGCQDIGHLGKVYVPAHQIDPNIADSTRQLYGMDLVTPVDGIAAERIGCINCGETGGIRYSVISGLSLNLPYEQGFGARYDLVNLLQQWEKPEIIDEVNCNRCGLEQTKQFLLKNSDNNPIEQVVANFEKRIAAIDEELLKDSISDEVFEKLATKKNTQKTLKSKQILLSRPPPLLAIHINRSVIDPRTFMIVKNPKKLTFPAVLDLNPFVAIPDDINMDARLPFKKRDQNEVQDNEAEEDDDLKTEQDFEDSSDEDESGKANELSEDMGSLNIEEKSKSPAIALNKDLLYNLNAVITHMGTHHYGHYICFRKWRGTWWKVNDEIVSATTEDEVLRSPGTFMLFYEHANKGADALSHETEADEEEALLLSSEEIEKSDEEIFRGNSESADTLFPRATFQVEEERALM</sequence>
<feature type="region of interest" description="Disordered" evidence="8">
    <location>
        <begin position="226"/>
        <end position="252"/>
    </location>
</feature>
<dbReference type="GO" id="GO:0005634">
    <property type="term" value="C:nucleus"/>
    <property type="evidence" value="ECO:0007669"/>
    <property type="project" value="TreeGrafter"/>
</dbReference>
<dbReference type="PROSITE" id="PS00972">
    <property type="entry name" value="USP_1"/>
    <property type="match status" value="1"/>
</dbReference>
<dbReference type="PANTHER" id="PTHR24006">
    <property type="entry name" value="UBIQUITIN CARBOXYL-TERMINAL HYDROLASE"/>
    <property type="match status" value="1"/>
</dbReference>
<dbReference type="Proteomes" id="UP001338582">
    <property type="component" value="Chromosome 1"/>
</dbReference>
<dbReference type="EMBL" id="CP138894">
    <property type="protein sequence ID" value="WPK23450.1"/>
    <property type="molecule type" value="Genomic_DNA"/>
</dbReference>
<comment type="catalytic activity">
    <reaction evidence="1 7">
        <text>Thiol-dependent hydrolysis of ester, thioester, amide, peptide and isopeptide bonds formed by the C-terminal Gly of ubiquitin (a 76-residue protein attached to proteins as an intracellular targeting signal).</text>
        <dbReference type="EC" id="3.4.19.12"/>
    </reaction>
</comment>
<dbReference type="SUPFAM" id="SSF54001">
    <property type="entry name" value="Cysteine proteinases"/>
    <property type="match status" value="1"/>
</dbReference>
<keyword evidence="9" id="KW-0812">Transmembrane</keyword>
<keyword evidence="6 7" id="KW-0788">Thiol protease</keyword>
<keyword evidence="3 7" id="KW-0645">Protease</keyword>
<dbReference type="PANTHER" id="PTHR24006:SF888">
    <property type="entry name" value="UBIQUITIN CARBOXYL-TERMINAL HYDROLASE 30"/>
    <property type="match status" value="1"/>
</dbReference>
<evidence type="ECO:0000256" key="2">
    <source>
        <dbReference type="ARBA" id="ARBA00009085"/>
    </source>
</evidence>
<dbReference type="EC" id="3.4.19.12" evidence="7"/>
<comment type="similarity">
    <text evidence="2 7">Belongs to the peptidase C19 family.</text>
</comment>
<evidence type="ECO:0000256" key="5">
    <source>
        <dbReference type="ARBA" id="ARBA00022801"/>
    </source>
</evidence>
<dbReference type="GO" id="GO:0004843">
    <property type="term" value="F:cysteine-type deubiquitinase activity"/>
    <property type="evidence" value="ECO:0007669"/>
    <property type="project" value="UniProtKB-UniRule"/>
</dbReference>
<dbReference type="GO" id="GO:0006508">
    <property type="term" value="P:proteolysis"/>
    <property type="evidence" value="ECO:0007669"/>
    <property type="project" value="UniProtKB-KW"/>
</dbReference>
<evidence type="ECO:0000256" key="6">
    <source>
        <dbReference type="ARBA" id="ARBA00022807"/>
    </source>
</evidence>
<organism evidence="11 12">
    <name type="scientific">Australozyma saopauloensis</name>
    <dbReference type="NCBI Taxonomy" id="291208"/>
    <lineage>
        <taxon>Eukaryota</taxon>
        <taxon>Fungi</taxon>
        <taxon>Dikarya</taxon>
        <taxon>Ascomycota</taxon>
        <taxon>Saccharomycotina</taxon>
        <taxon>Pichiomycetes</taxon>
        <taxon>Metschnikowiaceae</taxon>
        <taxon>Australozyma</taxon>
    </lineage>
</organism>
<gene>
    <name evidence="11" type="ORF">PUMCH_000691</name>
</gene>
<feature type="compositionally biased region" description="Acidic residues" evidence="8">
    <location>
        <begin position="500"/>
        <end position="526"/>
    </location>
</feature>
<keyword evidence="4 7" id="KW-0833">Ubl conjugation pathway</keyword>
<dbReference type="InterPro" id="IPR001394">
    <property type="entry name" value="Peptidase_C19_UCH"/>
</dbReference>
<dbReference type="RefSeq" id="XP_062875836.1">
    <property type="nucleotide sequence ID" value="XM_063019766.1"/>
</dbReference>
<proteinExistence type="inferred from homology"/>
<evidence type="ECO:0000256" key="4">
    <source>
        <dbReference type="ARBA" id="ARBA00022786"/>
    </source>
</evidence>
<name>A0AAX4H4N7_9ASCO</name>
<dbReference type="Gene3D" id="3.90.70.10">
    <property type="entry name" value="Cysteine proteinases"/>
    <property type="match status" value="1"/>
</dbReference>
<dbReference type="InterPro" id="IPR028889">
    <property type="entry name" value="USP"/>
</dbReference>
<evidence type="ECO:0000313" key="12">
    <source>
        <dbReference type="Proteomes" id="UP001338582"/>
    </source>
</evidence>
<accession>A0AAX4H4N7</accession>
<keyword evidence="9" id="KW-1133">Transmembrane helix</keyword>
<evidence type="ECO:0000259" key="10">
    <source>
        <dbReference type="PROSITE" id="PS50235"/>
    </source>
</evidence>
<evidence type="ECO:0000256" key="8">
    <source>
        <dbReference type="SAM" id="MobiDB-lite"/>
    </source>
</evidence>
<protein>
    <recommendedName>
        <fullName evidence="7">Ubiquitin carboxyl-terminal hydrolase</fullName>
        <ecNumber evidence="7">3.4.19.12</ecNumber>
    </recommendedName>
</protein>
<dbReference type="Pfam" id="PF00443">
    <property type="entry name" value="UCH"/>
    <property type="match status" value="1"/>
</dbReference>
<dbReference type="GeneID" id="88171759"/>
<keyword evidence="9" id="KW-0472">Membrane</keyword>
<dbReference type="PROSITE" id="PS00973">
    <property type="entry name" value="USP_2"/>
    <property type="match status" value="1"/>
</dbReference>